<feature type="non-terminal residue" evidence="2">
    <location>
        <position position="211"/>
    </location>
</feature>
<dbReference type="VEuPathDB" id="ToxoDB:ETH_00033885"/>
<dbReference type="GeneID" id="25255843"/>
<dbReference type="OrthoDB" id="349147at2759"/>
<proteinExistence type="predicted"/>
<sequence length="211" mass="21471">MALGYQALADAAVQQRESSSSSDGSSSGSSSGAGGSGNVLANLDTSSSSSSSSSSSKMKKSLGFPHYASVFRRLFAAVSALGNRADTAVEIALSCVAAASCCCSKPFLCMLLSYSLPQHSVSALLATLKGDEAEAAAALVAAPAPVCCFGPLTARCASQLTLAAQQPVPIPWKVREVPQQQLQQQQEQPQPGDPSASSQNLMGAIDEAAEL</sequence>
<name>U6KQN1_EIMTE</name>
<dbReference type="AlphaFoldDB" id="U6KQN1"/>
<protein>
    <submittedName>
        <fullName evidence="2">Uncharacterized protein</fullName>
    </submittedName>
</protein>
<accession>U6KQN1</accession>
<keyword evidence="3" id="KW-1185">Reference proteome</keyword>
<evidence type="ECO:0000313" key="3">
    <source>
        <dbReference type="Proteomes" id="UP000030747"/>
    </source>
</evidence>
<feature type="compositionally biased region" description="Low complexity" evidence="1">
    <location>
        <begin position="178"/>
        <end position="190"/>
    </location>
</feature>
<evidence type="ECO:0000256" key="1">
    <source>
        <dbReference type="SAM" id="MobiDB-lite"/>
    </source>
</evidence>
<feature type="region of interest" description="Disordered" evidence="1">
    <location>
        <begin position="1"/>
        <end position="57"/>
    </location>
</feature>
<reference evidence="2" key="1">
    <citation type="submission" date="2013-10" db="EMBL/GenBank/DDBJ databases">
        <title>Genomic analysis of the causative agents of coccidiosis in chickens.</title>
        <authorList>
            <person name="Reid A.J."/>
            <person name="Blake D."/>
            <person name="Billington K."/>
            <person name="Browne H."/>
            <person name="Dunn M."/>
            <person name="Hung S."/>
            <person name="Kawahara F."/>
            <person name="Miranda-Saavedra D."/>
            <person name="Mourier T."/>
            <person name="Nagra H."/>
            <person name="Otto T.D."/>
            <person name="Rawlings N."/>
            <person name="Sanchez A."/>
            <person name="Sanders M."/>
            <person name="Subramaniam C."/>
            <person name="Tay Y."/>
            <person name="Dear P."/>
            <person name="Doerig C."/>
            <person name="Gruber A."/>
            <person name="Parkinson J."/>
            <person name="Shirley M."/>
            <person name="Wan K.L."/>
            <person name="Berriman M."/>
            <person name="Tomley F."/>
            <person name="Pain A."/>
        </authorList>
    </citation>
    <scope>NUCLEOTIDE SEQUENCE [LARGE SCALE GENOMIC DNA]</scope>
    <source>
        <strain evidence="2">Houghton</strain>
    </source>
</reference>
<dbReference type="RefSeq" id="XP_013229988.1">
    <property type="nucleotide sequence ID" value="XM_013374534.1"/>
</dbReference>
<feature type="compositionally biased region" description="Low complexity" evidence="1">
    <location>
        <begin position="18"/>
        <end position="30"/>
    </location>
</feature>
<feature type="region of interest" description="Disordered" evidence="1">
    <location>
        <begin position="175"/>
        <end position="211"/>
    </location>
</feature>
<evidence type="ECO:0000313" key="2">
    <source>
        <dbReference type="EMBL" id="CDJ39233.1"/>
    </source>
</evidence>
<dbReference type="EMBL" id="HG674240">
    <property type="protein sequence ID" value="CDJ39233.1"/>
    <property type="molecule type" value="Genomic_DNA"/>
</dbReference>
<gene>
    <name evidence="2" type="ORF">ETH_00033885</name>
</gene>
<organism evidence="2 3">
    <name type="scientific">Eimeria tenella</name>
    <name type="common">Coccidian parasite</name>
    <dbReference type="NCBI Taxonomy" id="5802"/>
    <lineage>
        <taxon>Eukaryota</taxon>
        <taxon>Sar</taxon>
        <taxon>Alveolata</taxon>
        <taxon>Apicomplexa</taxon>
        <taxon>Conoidasida</taxon>
        <taxon>Coccidia</taxon>
        <taxon>Eucoccidiorida</taxon>
        <taxon>Eimeriorina</taxon>
        <taxon>Eimeriidae</taxon>
        <taxon>Eimeria</taxon>
    </lineage>
</organism>
<reference evidence="2" key="2">
    <citation type="submission" date="2013-10" db="EMBL/GenBank/DDBJ databases">
        <authorList>
            <person name="Aslett M."/>
        </authorList>
    </citation>
    <scope>NUCLEOTIDE SEQUENCE [LARGE SCALE GENOMIC DNA]</scope>
    <source>
        <strain evidence="2">Houghton</strain>
    </source>
</reference>
<dbReference type="Proteomes" id="UP000030747">
    <property type="component" value="Unassembled WGS sequence"/>
</dbReference>
<feature type="compositionally biased region" description="Low complexity" evidence="1">
    <location>
        <begin position="46"/>
        <end position="56"/>
    </location>
</feature>
<dbReference type="VEuPathDB" id="ToxoDB:ETH2_1357600"/>